<feature type="region of interest" description="Disordered" evidence="1">
    <location>
        <begin position="203"/>
        <end position="364"/>
    </location>
</feature>
<feature type="compositionally biased region" description="Low complexity" evidence="1">
    <location>
        <begin position="204"/>
        <end position="213"/>
    </location>
</feature>
<evidence type="ECO:0000313" key="3">
    <source>
        <dbReference type="Proteomes" id="UP000015354"/>
    </source>
</evidence>
<feature type="compositionally biased region" description="Low complexity" evidence="1">
    <location>
        <begin position="344"/>
        <end position="360"/>
    </location>
</feature>
<dbReference type="AlphaFoldDB" id="S9V600"/>
<feature type="compositionally biased region" description="Basic and acidic residues" evidence="1">
    <location>
        <begin position="521"/>
        <end position="599"/>
    </location>
</feature>
<name>S9V600_9TRYP</name>
<evidence type="ECO:0000313" key="2">
    <source>
        <dbReference type="EMBL" id="EPY18335.1"/>
    </source>
</evidence>
<comment type="caution">
    <text evidence="2">The sequence shown here is derived from an EMBL/GenBank/DDBJ whole genome shotgun (WGS) entry which is preliminary data.</text>
</comment>
<feature type="region of interest" description="Disordered" evidence="1">
    <location>
        <begin position="510"/>
        <end position="609"/>
    </location>
</feature>
<feature type="compositionally biased region" description="Basic residues" evidence="1">
    <location>
        <begin position="331"/>
        <end position="342"/>
    </location>
</feature>
<protein>
    <submittedName>
        <fullName evidence="2">Uncharacterized protein</fullName>
    </submittedName>
</protein>
<feature type="compositionally biased region" description="Polar residues" evidence="1">
    <location>
        <begin position="18"/>
        <end position="27"/>
    </location>
</feature>
<feature type="region of interest" description="Disordered" evidence="1">
    <location>
        <begin position="1"/>
        <end position="176"/>
    </location>
</feature>
<organism evidence="2 3">
    <name type="scientific">Strigomonas culicis</name>
    <dbReference type="NCBI Taxonomy" id="28005"/>
    <lineage>
        <taxon>Eukaryota</taxon>
        <taxon>Discoba</taxon>
        <taxon>Euglenozoa</taxon>
        <taxon>Kinetoplastea</taxon>
        <taxon>Metakinetoplastina</taxon>
        <taxon>Trypanosomatida</taxon>
        <taxon>Trypanosomatidae</taxon>
        <taxon>Strigomonadinae</taxon>
        <taxon>Strigomonas</taxon>
    </lineage>
</organism>
<gene>
    <name evidence="2" type="ORF">STCU_10044</name>
</gene>
<keyword evidence="3" id="KW-1185">Reference proteome</keyword>
<proteinExistence type="predicted"/>
<reference evidence="2 3" key="1">
    <citation type="journal article" date="2013" name="PLoS ONE">
        <title>Predicting the Proteins of Angomonas deanei, Strigomonas culicis and Their Respective Endosymbionts Reveals New Aspects of the Trypanosomatidae Family.</title>
        <authorList>
            <person name="Motta M.C."/>
            <person name="Martins A.C."/>
            <person name="de Souza S.S."/>
            <person name="Catta-Preta C.M."/>
            <person name="Silva R."/>
            <person name="Klein C.C."/>
            <person name="de Almeida L.G."/>
            <person name="de Lima Cunha O."/>
            <person name="Ciapina L.P."/>
            <person name="Brocchi M."/>
            <person name="Colabardini A.C."/>
            <person name="de Araujo Lima B."/>
            <person name="Machado C.R."/>
            <person name="de Almeida Soares C.M."/>
            <person name="Probst C.M."/>
            <person name="de Menezes C.B."/>
            <person name="Thompson C.E."/>
            <person name="Bartholomeu D.C."/>
            <person name="Gradia D.F."/>
            <person name="Pavoni D.P."/>
            <person name="Grisard E.C."/>
            <person name="Fantinatti-Garboggini F."/>
            <person name="Marchini F.K."/>
            <person name="Rodrigues-Luiz G.F."/>
            <person name="Wagner G."/>
            <person name="Goldman G.H."/>
            <person name="Fietto J.L."/>
            <person name="Elias M.C."/>
            <person name="Goldman M.H."/>
            <person name="Sagot M.F."/>
            <person name="Pereira M."/>
            <person name="Stoco P.H."/>
            <person name="de Mendonca-Neto R.P."/>
            <person name="Teixeira S.M."/>
            <person name="Maciel T.E."/>
            <person name="de Oliveira Mendes T.A."/>
            <person name="Urmenyi T.P."/>
            <person name="de Souza W."/>
            <person name="Schenkman S."/>
            <person name="de Vasconcelos A.T."/>
        </authorList>
    </citation>
    <scope>NUCLEOTIDE SEQUENCE [LARGE SCALE GENOMIC DNA]</scope>
</reference>
<dbReference type="EMBL" id="ATMH01009979">
    <property type="protein sequence ID" value="EPY18335.1"/>
    <property type="molecule type" value="Genomic_DNA"/>
</dbReference>
<accession>S9V600</accession>
<feature type="compositionally biased region" description="Polar residues" evidence="1">
    <location>
        <begin position="154"/>
        <end position="176"/>
    </location>
</feature>
<feature type="compositionally biased region" description="Polar residues" evidence="1">
    <location>
        <begin position="69"/>
        <end position="78"/>
    </location>
</feature>
<sequence>MGTSTSSINGYHRPDSFIKQSSTSVSSPHKRKGNAAPGLGELVSATSNGRDPSEGREPLLPPIEYYDYTQMTESTRQLVAQAARESLGGGSGNFNPLLPGPHWSGATPSTIERLPAQERRASNGSMRGSRNGYPLPALGSANASSDGAAPTRAPGTTLQSQNRSSDSQSTADAKVTAQLSSEEIRASSDDFRLVLPSILNVAGSSSLNRNNRSSFRKTGDRNPPLGGGEMDENWSMFANAQLGAHRHRGSQSAGSPGEHGPISFILDSPSSRDARPPRISSSLQRTESEEESGRSPSGGPLDGGGSPHSLKDHPRDPAVAFSETVVVEPKKARHASAGRHRTPSLSGRPASGRGRPASGRGRLGRRYNRLRPLSPSYDLARKVSNSSSFVTCSVTTEGMGPDEARVYDLLYNKMGFPPEAGGAAATPRAASAKAKTHRVKVRRTYQPADEVDPEELANFTYVSETPMPQPDPKGPITNVYHEGEVKVLLTSFLGFSFDECEVVTTPVGMDLDVHSEEEEEKTEKTGDEKTEEKSEEPKVEEKTEDTTDETKREKQGEEKKEAKKNVEEQKKVENVNGEAKEVKEKKENLTEKESKKGEEDKEAESSLLL</sequence>
<evidence type="ECO:0000256" key="1">
    <source>
        <dbReference type="SAM" id="MobiDB-lite"/>
    </source>
</evidence>
<dbReference type="Proteomes" id="UP000015354">
    <property type="component" value="Unassembled WGS sequence"/>
</dbReference>